<dbReference type="EMBL" id="RBUT01000189">
    <property type="protein sequence ID" value="RMV42372.1"/>
    <property type="molecule type" value="Genomic_DNA"/>
</dbReference>
<feature type="region of interest" description="Disordered" evidence="2">
    <location>
        <begin position="1"/>
        <end position="25"/>
    </location>
</feature>
<dbReference type="GO" id="GO:0006281">
    <property type="term" value="P:DNA repair"/>
    <property type="evidence" value="ECO:0007669"/>
    <property type="project" value="InterPro"/>
</dbReference>
<sequence length="94" mass="10753">MWKLLDAQGEPSLSREPGRLGGHRRSKVYGRLDCPAALLALSKGGYRQHRVFFIDEPTAISAGFRPCGRCMVAEYRQWNSENRKQETECSSYHH</sequence>
<evidence type="ECO:0000256" key="1">
    <source>
        <dbReference type="ARBA" id="ARBA00023159"/>
    </source>
</evidence>
<dbReference type="Gene3D" id="3.40.10.10">
    <property type="entry name" value="DNA Methylphosphotriester Repair Domain"/>
    <property type="match status" value="1"/>
</dbReference>
<evidence type="ECO:0000259" key="3">
    <source>
        <dbReference type="Pfam" id="PF02805"/>
    </source>
</evidence>
<evidence type="ECO:0000313" key="4">
    <source>
        <dbReference type="EMBL" id="RMV42372.1"/>
    </source>
</evidence>
<dbReference type="SUPFAM" id="SSF57884">
    <property type="entry name" value="Ada DNA repair protein, N-terminal domain (N-Ada 10)"/>
    <property type="match status" value="1"/>
</dbReference>
<name>A0A3M6CEU7_9PSED</name>
<dbReference type="InterPro" id="IPR035451">
    <property type="entry name" value="Ada-like_dom_sf"/>
</dbReference>
<evidence type="ECO:0000313" key="5">
    <source>
        <dbReference type="Proteomes" id="UP000279173"/>
    </source>
</evidence>
<dbReference type="GO" id="GO:0008168">
    <property type="term" value="F:methyltransferase activity"/>
    <property type="evidence" value="ECO:0007669"/>
    <property type="project" value="InterPro"/>
</dbReference>
<dbReference type="Pfam" id="PF02805">
    <property type="entry name" value="Ada_Zn_binding"/>
    <property type="match status" value="1"/>
</dbReference>
<organism evidence="4 5">
    <name type="scientific">Pseudomonas syringae pv. helianthi</name>
    <dbReference type="NCBI Taxonomy" id="251654"/>
    <lineage>
        <taxon>Bacteria</taxon>
        <taxon>Pseudomonadati</taxon>
        <taxon>Pseudomonadota</taxon>
        <taxon>Gammaproteobacteria</taxon>
        <taxon>Pseudomonadales</taxon>
        <taxon>Pseudomonadaceae</taxon>
        <taxon>Pseudomonas</taxon>
    </lineage>
</organism>
<gene>
    <name evidence="4" type="ORF">ALP10_03473</name>
</gene>
<dbReference type="InterPro" id="IPR004026">
    <property type="entry name" value="Ada_DNA_repair_Zn-bd"/>
</dbReference>
<dbReference type="RefSeq" id="WP_122392848.1">
    <property type="nucleotide sequence ID" value="NZ_RBUT01000189.1"/>
</dbReference>
<dbReference type="GO" id="GO:0006355">
    <property type="term" value="P:regulation of DNA-templated transcription"/>
    <property type="evidence" value="ECO:0007669"/>
    <property type="project" value="InterPro"/>
</dbReference>
<dbReference type="Proteomes" id="UP000279173">
    <property type="component" value="Unassembled WGS sequence"/>
</dbReference>
<keyword evidence="1" id="KW-0010">Activator</keyword>
<accession>A0A3M6CEU7</accession>
<evidence type="ECO:0000256" key="2">
    <source>
        <dbReference type="SAM" id="MobiDB-lite"/>
    </source>
</evidence>
<protein>
    <recommendedName>
        <fullName evidence="3">Ada DNA repair metal-binding domain-containing protein</fullName>
    </recommendedName>
</protein>
<reference evidence="4 5" key="1">
    <citation type="submission" date="2018-08" db="EMBL/GenBank/DDBJ databases">
        <title>Recombination of ecologically and evolutionarily significant loci maintains genetic cohesion in the Pseudomonas syringae species complex.</title>
        <authorList>
            <person name="Dillon M."/>
            <person name="Thakur S."/>
            <person name="Almeida R.N.D."/>
            <person name="Weir B.S."/>
            <person name="Guttman D.S."/>
        </authorList>
    </citation>
    <scope>NUCLEOTIDE SEQUENCE [LARGE SCALE GENOMIC DNA]</scope>
    <source>
        <strain evidence="4 5">ICMP 3263</strain>
    </source>
</reference>
<comment type="caution">
    <text evidence="4">The sequence shown here is derived from an EMBL/GenBank/DDBJ whole genome shotgun (WGS) entry which is preliminary data.</text>
</comment>
<proteinExistence type="predicted"/>
<feature type="domain" description="Ada DNA repair metal-binding" evidence="3">
    <location>
        <begin position="22"/>
        <end position="70"/>
    </location>
</feature>
<dbReference type="GO" id="GO:0003677">
    <property type="term" value="F:DNA binding"/>
    <property type="evidence" value="ECO:0007669"/>
    <property type="project" value="InterPro"/>
</dbReference>
<dbReference type="AlphaFoldDB" id="A0A3M6CEU7"/>
<dbReference type="GO" id="GO:0008270">
    <property type="term" value="F:zinc ion binding"/>
    <property type="evidence" value="ECO:0007669"/>
    <property type="project" value="InterPro"/>
</dbReference>